<evidence type="ECO:0000313" key="3">
    <source>
        <dbReference type="Proteomes" id="UP000649617"/>
    </source>
</evidence>
<dbReference type="InterPro" id="IPR029058">
    <property type="entry name" value="AB_hydrolase_fold"/>
</dbReference>
<comment type="caution">
    <text evidence="2">The sequence shown here is derived from an EMBL/GenBank/DDBJ whole genome shotgun (WGS) entry which is preliminary data.</text>
</comment>
<keyword evidence="3" id="KW-1185">Reference proteome</keyword>
<dbReference type="InterPro" id="IPR050471">
    <property type="entry name" value="AB_hydrolase"/>
</dbReference>
<dbReference type="Gene3D" id="3.40.50.1820">
    <property type="entry name" value="alpha/beta hydrolase"/>
    <property type="match status" value="1"/>
</dbReference>
<dbReference type="PANTHER" id="PTHR43433:SF5">
    <property type="entry name" value="AB HYDROLASE-1 DOMAIN-CONTAINING PROTEIN"/>
    <property type="match status" value="1"/>
</dbReference>
<dbReference type="InterPro" id="IPR000073">
    <property type="entry name" value="AB_hydrolase_1"/>
</dbReference>
<dbReference type="EMBL" id="CAJNIZ010000001">
    <property type="protein sequence ID" value="CAE7149310.1"/>
    <property type="molecule type" value="Genomic_DNA"/>
</dbReference>
<dbReference type="GO" id="GO:0004806">
    <property type="term" value="F:triacylglycerol lipase activity"/>
    <property type="evidence" value="ECO:0007669"/>
    <property type="project" value="TreeGrafter"/>
</dbReference>
<dbReference type="InterPro" id="IPR025245">
    <property type="entry name" value="DUF4197"/>
</dbReference>
<dbReference type="SUPFAM" id="SSF53474">
    <property type="entry name" value="alpha/beta-Hydrolases"/>
    <property type="match status" value="1"/>
</dbReference>
<gene>
    <name evidence="2" type="primary">menH</name>
    <name evidence="2" type="ORF">SPIL2461_LOCUS111</name>
</gene>
<evidence type="ECO:0000313" key="2">
    <source>
        <dbReference type="EMBL" id="CAE7149310.1"/>
    </source>
</evidence>
<name>A0A812IKY1_SYMPI</name>
<proteinExistence type="predicted"/>
<dbReference type="Pfam" id="PF13852">
    <property type="entry name" value="DUF4197"/>
    <property type="match status" value="1"/>
</dbReference>
<evidence type="ECO:0000259" key="1">
    <source>
        <dbReference type="Pfam" id="PF00561"/>
    </source>
</evidence>
<reference evidence="2" key="1">
    <citation type="submission" date="2021-02" db="EMBL/GenBank/DDBJ databases">
        <authorList>
            <person name="Dougan E. K."/>
            <person name="Rhodes N."/>
            <person name="Thang M."/>
            <person name="Chan C."/>
        </authorList>
    </citation>
    <scope>NUCLEOTIDE SEQUENCE</scope>
</reference>
<dbReference type="OrthoDB" id="411956at2759"/>
<protein>
    <submittedName>
        <fullName evidence="2">MenH protein</fullName>
    </submittedName>
</protein>
<sequence>MNLAAEAAVPEARDLFVSAIRTMIFEDVMAIYRGPDDAATRYLRQTTQTTLDRRLRPIINTHLNSVGAVRTFRQAIDQYNALPLVNPIDADLNGHVSGYAMNALFSQLAKEEAAIRQDPVKRTTQLLRTVFGFIDSDGLQIYYEQVGTGLPMILVHGWGADTQSNWIDTGWVDALKHHRAVISIDVRGHGRSAKPHAPDPYSYAAMSHDVLSVMDALTIEKADFMGYSMGSFMGAYLLGHYPERFTSMVLGGIGNETPSSAAQGSVIARALRATDPASIDNPAGKNVRRFVEANPNNDLESLAYSALKMWPEGYPLKIAGEHIGQADFPVLIVNGDQDYPYVDSADDIAAALPRARHKKLPGADHLSAVTDPLFKDIVIDFLNARKIVEDTSDVYGRRP</sequence>
<dbReference type="GO" id="GO:0046503">
    <property type="term" value="P:glycerolipid catabolic process"/>
    <property type="evidence" value="ECO:0007669"/>
    <property type="project" value="TreeGrafter"/>
</dbReference>
<dbReference type="Proteomes" id="UP000649617">
    <property type="component" value="Unassembled WGS sequence"/>
</dbReference>
<accession>A0A812IKY1</accession>
<dbReference type="AlphaFoldDB" id="A0A812IKY1"/>
<dbReference type="Pfam" id="PF00561">
    <property type="entry name" value="Abhydrolase_1"/>
    <property type="match status" value="1"/>
</dbReference>
<feature type="domain" description="AB hydrolase-1" evidence="1">
    <location>
        <begin position="151"/>
        <end position="288"/>
    </location>
</feature>
<organism evidence="2 3">
    <name type="scientific">Symbiodinium pilosum</name>
    <name type="common">Dinoflagellate</name>
    <dbReference type="NCBI Taxonomy" id="2952"/>
    <lineage>
        <taxon>Eukaryota</taxon>
        <taxon>Sar</taxon>
        <taxon>Alveolata</taxon>
        <taxon>Dinophyceae</taxon>
        <taxon>Suessiales</taxon>
        <taxon>Symbiodiniaceae</taxon>
        <taxon>Symbiodinium</taxon>
    </lineage>
</organism>
<dbReference type="PANTHER" id="PTHR43433">
    <property type="entry name" value="HYDROLASE, ALPHA/BETA FOLD FAMILY PROTEIN"/>
    <property type="match status" value="1"/>
</dbReference>